<evidence type="ECO:0000313" key="1">
    <source>
        <dbReference type="EMBL" id="CAB4754492.1"/>
    </source>
</evidence>
<dbReference type="AlphaFoldDB" id="A0A6J6U430"/>
<name>A0A6J6U430_9ZZZZ</name>
<dbReference type="EMBL" id="CAEZYW010000258">
    <property type="protein sequence ID" value="CAB4754492.1"/>
    <property type="molecule type" value="Genomic_DNA"/>
</dbReference>
<proteinExistence type="predicted"/>
<gene>
    <name evidence="1" type="ORF">UFOPK2786_01468</name>
</gene>
<sequence>MLTAHSRTLKAAAVFAAAAGALALGAMASPAAAADGVYNATVAGQRNYSPLVNLAPSSTQQVAVVNVPANVGLYALHCKVPADPRSAPTLCDSSADSLAYLTATPDARATASIPFKLNAEFFGTDPNPTAGASAGESVDCRVAPGDPRSTTCAVYVLGAGRESANPTYMRIFPTVFSPVKANRATDVAMISLAGSAVTKGATPKLSAAGPVSMAVTLKSGLKPTLSSDNCSVTATTITALKSTGACTVRIVSTGGANTKPLVTTQVFRLTK</sequence>
<organism evidence="1">
    <name type="scientific">freshwater metagenome</name>
    <dbReference type="NCBI Taxonomy" id="449393"/>
    <lineage>
        <taxon>unclassified sequences</taxon>
        <taxon>metagenomes</taxon>
        <taxon>ecological metagenomes</taxon>
    </lineage>
</organism>
<accession>A0A6J6U430</accession>
<protein>
    <submittedName>
        <fullName evidence="1">Unannotated protein</fullName>
    </submittedName>
</protein>
<reference evidence="1" key="1">
    <citation type="submission" date="2020-05" db="EMBL/GenBank/DDBJ databases">
        <authorList>
            <person name="Chiriac C."/>
            <person name="Salcher M."/>
            <person name="Ghai R."/>
            <person name="Kavagutti S V."/>
        </authorList>
    </citation>
    <scope>NUCLEOTIDE SEQUENCE</scope>
</reference>